<protein>
    <recommendedName>
        <fullName evidence="4">Integrase core domain containing protein</fullName>
    </recommendedName>
</protein>
<dbReference type="InParanoid" id="M1DBZ6"/>
<accession>M1DBZ6</accession>
<feature type="compositionally biased region" description="Low complexity" evidence="1">
    <location>
        <begin position="82"/>
        <end position="95"/>
    </location>
</feature>
<reference evidence="2" key="2">
    <citation type="submission" date="2015-06" db="UniProtKB">
        <authorList>
            <consortium name="EnsemblPlants"/>
        </authorList>
    </citation>
    <scope>IDENTIFICATION</scope>
    <source>
        <strain evidence="2">DM1-3 516 R44</strain>
    </source>
</reference>
<organism evidence="2 3">
    <name type="scientific">Solanum tuberosum</name>
    <name type="common">Potato</name>
    <dbReference type="NCBI Taxonomy" id="4113"/>
    <lineage>
        <taxon>Eukaryota</taxon>
        <taxon>Viridiplantae</taxon>
        <taxon>Streptophyta</taxon>
        <taxon>Embryophyta</taxon>
        <taxon>Tracheophyta</taxon>
        <taxon>Spermatophyta</taxon>
        <taxon>Magnoliopsida</taxon>
        <taxon>eudicotyledons</taxon>
        <taxon>Gunneridae</taxon>
        <taxon>Pentapetalae</taxon>
        <taxon>asterids</taxon>
        <taxon>lamiids</taxon>
        <taxon>Solanales</taxon>
        <taxon>Solanaceae</taxon>
        <taxon>Solanoideae</taxon>
        <taxon>Solaneae</taxon>
        <taxon>Solanum</taxon>
    </lineage>
</organism>
<keyword evidence="3" id="KW-1185">Reference proteome</keyword>
<dbReference type="Gramene" id="PGSC0003DMT400086542">
    <property type="protein sequence ID" value="PGSC0003DMT400086542"/>
    <property type="gene ID" value="PGSC0003DMG400036113"/>
</dbReference>
<reference evidence="3" key="1">
    <citation type="journal article" date="2011" name="Nature">
        <title>Genome sequence and analysis of the tuber crop potato.</title>
        <authorList>
            <consortium name="The Potato Genome Sequencing Consortium"/>
        </authorList>
    </citation>
    <scope>NUCLEOTIDE SEQUENCE [LARGE SCALE GENOMIC DNA]</scope>
    <source>
        <strain evidence="3">cv. DM1-3 516 R44</strain>
    </source>
</reference>
<evidence type="ECO:0000313" key="2">
    <source>
        <dbReference type="EnsemblPlants" id="PGSC0003DMT400086542"/>
    </source>
</evidence>
<dbReference type="HOGENOM" id="CLU_1663780_0_0_1"/>
<dbReference type="PaxDb" id="4113-PGSC0003DMT400086542"/>
<name>M1DBZ6_SOLTU</name>
<evidence type="ECO:0000313" key="3">
    <source>
        <dbReference type="Proteomes" id="UP000011115"/>
    </source>
</evidence>
<evidence type="ECO:0008006" key="4">
    <source>
        <dbReference type="Google" id="ProtNLM"/>
    </source>
</evidence>
<dbReference type="AlphaFoldDB" id="M1DBZ6"/>
<evidence type="ECO:0000256" key="1">
    <source>
        <dbReference type="SAM" id="MobiDB-lite"/>
    </source>
</evidence>
<feature type="region of interest" description="Disordered" evidence="1">
    <location>
        <begin position="48"/>
        <end position="95"/>
    </location>
</feature>
<sequence length="159" mass="17735">MDGTTPRRWAAWVRSSLTLPKAVSTGRTHTSWIGSRLVDGVMCPKPALPPRPTSTGHGSNHTPWLGSRGLGKAYDRSNVEENVNQEAPPQAPQVPVNPFAEQVINAKFRDTFPVLAQAMMDQANREVVDVRIKLMENWRCLELKRIKDGKLKKEIKQAA</sequence>
<feature type="compositionally biased region" description="Polar residues" evidence="1">
    <location>
        <begin position="53"/>
        <end position="62"/>
    </location>
</feature>
<proteinExistence type="predicted"/>
<dbReference type="EnsemblPlants" id="PGSC0003DMT400086542">
    <property type="protein sequence ID" value="PGSC0003DMT400086542"/>
    <property type="gene ID" value="PGSC0003DMG400036113"/>
</dbReference>
<dbReference type="Proteomes" id="UP000011115">
    <property type="component" value="Unassembled WGS sequence"/>
</dbReference>